<dbReference type="InterPro" id="IPR001647">
    <property type="entry name" value="HTH_TetR"/>
</dbReference>
<dbReference type="Proteomes" id="UP000664795">
    <property type="component" value="Unassembled WGS sequence"/>
</dbReference>
<evidence type="ECO:0000313" key="6">
    <source>
        <dbReference type="EMBL" id="MBO0930012.1"/>
    </source>
</evidence>
<keyword evidence="2 4" id="KW-0238">DNA-binding</keyword>
<dbReference type="Gene3D" id="1.10.357.10">
    <property type="entry name" value="Tetracycline Repressor, domain 2"/>
    <property type="match status" value="1"/>
</dbReference>
<sequence length="192" mass="21336">MARPKAFAEQDALQAAMETFWQKGYHQTSMQDLVDAMGINRASLYDTFADKHTLYKLALVHYADLNRAELTEAIAEAESARAKIQLIFDRVVQEIVDDSEQKGCFLTNATLEMLPHYPDVATIITDDTEALTATLHDLLHEGIAAKEFRAKLPVDEVVPYLISQLSGLRVLGKTNASPTMLKAVVELAMKTL</sequence>
<dbReference type="SUPFAM" id="SSF48498">
    <property type="entry name" value="Tetracyclin repressor-like, C-terminal domain"/>
    <property type="match status" value="1"/>
</dbReference>
<dbReference type="PRINTS" id="PR00455">
    <property type="entry name" value="HTHTETR"/>
</dbReference>
<evidence type="ECO:0000256" key="3">
    <source>
        <dbReference type="ARBA" id="ARBA00023163"/>
    </source>
</evidence>
<dbReference type="EMBL" id="JAFMYU010000002">
    <property type="protein sequence ID" value="MBO0930012.1"/>
    <property type="molecule type" value="Genomic_DNA"/>
</dbReference>
<feature type="DNA-binding region" description="H-T-H motif" evidence="4">
    <location>
        <begin position="29"/>
        <end position="48"/>
    </location>
</feature>
<keyword evidence="3" id="KW-0804">Transcription</keyword>
<dbReference type="InterPro" id="IPR011075">
    <property type="entry name" value="TetR_C"/>
</dbReference>
<dbReference type="PROSITE" id="PS50977">
    <property type="entry name" value="HTH_TETR_2"/>
    <property type="match status" value="1"/>
</dbReference>
<reference evidence="6 7" key="1">
    <citation type="submission" date="2021-03" db="EMBL/GenBank/DDBJ databases">
        <title>Fibrella sp. HMF5036 genome sequencing and assembly.</title>
        <authorList>
            <person name="Kang H."/>
            <person name="Kim H."/>
            <person name="Bae S."/>
            <person name="Joh K."/>
        </authorList>
    </citation>
    <scope>NUCLEOTIDE SEQUENCE [LARGE SCALE GENOMIC DNA]</scope>
    <source>
        <strain evidence="6 7">HMF5036</strain>
    </source>
</reference>
<keyword evidence="7" id="KW-1185">Reference proteome</keyword>
<dbReference type="InterPro" id="IPR009057">
    <property type="entry name" value="Homeodomain-like_sf"/>
</dbReference>
<name>A0A939G0A3_9BACT</name>
<dbReference type="PANTHER" id="PTHR47506">
    <property type="entry name" value="TRANSCRIPTIONAL REGULATORY PROTEIN"/>
    <property type="match status" value="1"/>
</dbReference>
<evidence type="ECO:0000256" key="4">
    <source>
        <dbReference type="PROSITE-ProRule" id="PRU00335"/>
    </source>
</evidence>
<accession>A0A939G0A3</accession>
<dbReference type="Pfam" id="PF00440">
    <property type="entry name" value="TetR_N"/>
    <property type="match status" value="1"/>
</dbReference>
<keyword evidence="1" id="KW-0805">Transcription regulation</keyword>
<evidence type="ECO:0000256" key="1">
    <source>
        <dbReference type="ARBA" id="ARBA00023015"/>
    </source>
</evidence>
<dbReference type="InterPro" id="IPR036271">
    <property type="entry name" value="Tet_transcr_reg_TetR-rel_C_sf"/>
</dbReference>
<organism evidence="6 7">
    <name type="scientific">Fibrella aquatilis</name>
    <dbReference type="NCBI Taxonomy" id="2817059"/>
    <lineage>
        <taxon>Bacteria</taxon>
        <taxon>Pseudomonadati</taxon>
        <taxon>Bacteroidota</taxon>
        <taxon>Cytophagia</taxon>
        <taxon>Cytophagales</taxon>
        <taxon>Spirosomataceae</taxon>
        <taxon>Fibrella</taxon>
    </lineage>
</organism>
<evidence type="ECO:0000256" key="2">
    <source>
        <dbReference type="ARBA" id="ARBA00023125"/>
    </source>
</evidence>
<comment type="caution">
    <text evidence="6">The sequence shown here is derived from an EMBL/GenBank/DDBJ whole genome shotgun (WGS) entry which is preliminary data.</text>
</comment>
<dbReference type="SUPFAM" id="SSF46689">
    <property type="entry name" value="Homeodomain-like"/>
    <property type="match status" value="1"/>
</dbReference>
<gene>
    <name evidence="6" type="ORF">J2I48_03355</name>
</gene>
<evidence type="ECO:0000313" key="7">
    <source>
        <dbReference type="Proteomes" id="UP000664795"/>
    </source>
</evidence>
<dbReference type="GO" id="GO:0003677">
    <property type="term" value="F:DNA binding"/>
    <property type="evidence" value="ECO:0007669"/>
    <property type="project" value="UniProtKB-UniRule"/>
</dbReference>
<evidence type="ECO:0000259" key="5">
    <source>
        <dbReference type="PROSITE" id="PS50977"/>
    </source>
</evidence>
<protein>
    <submittedName>
        <fullName evidence="6">TetR/AcrR family transcriptional regulator</fullName>
    </submittedName>
</protein>
<dbReference type="Pfam" id="PF16925">
    <property type="entry name" value="TetR_C_13"/>
    <property type="match status" value="1"/>
</dbReference>
<dbReference type="AlphaFoldDB" id="A0A939G0A3"/>
<dbReference type="RefSeq" id="WP_207333978.1">
    <property type="nucleotide sequence ID" value="NZ_JAFMYU010000002.1"/>
</dbReference>
<dbReference type="PANTHER" id="PTHR47506:SF10">
    <property type="entry name" value="TRANSCRIPTIONAL REGULATORY PROTEIN"/>
    <property type="match status" value="1"/>
</dbReference>
<feature type="domain" description="HTH tetR-type" evidence="5">
    <location>
        <begin position="6"/>
        <end position="66"/>
    </location>
</feature>
<dbReference type="Gene3D" id="1.10.10.60">
    <property type="entry name" value="Homeodomain-like"/>
    <property type="match status" value="1"/>
</dbReference>
<proteinExistence type="predicted"/>